<evidence type="ECO:0000313" key="2">
    <source>
        <dbReference type="EMBL" id="CAA6810992.1"/>
    </source>
</evidence>
<name>A0A6S6SXU9_9BACT</name>
<gene>
    <name evidence="2" type="ORF">HELGO_WM37648</name>
</gene>
<evidence type="ECO:0000256" key="1">
    <source>
        <dbReference type="SAM" id="SignalP"/>
    </source>
</evidence>
<accession>A0A6S6SXU9</accession>
<feature type="chain" id="PRO_5028101976" evidence="1">
    <location>
        <begin position="24"/>
        <end position="365"/>
    </location>
</feature>
<dbReference type="EMBL" id="CACVAQ010000170">
    <property type="protein sequence ID" value="CAA6810992.1"/>
    <property type="molecule type" value="Genomic_DNA"/>
</dbReference>
<sequence length="365" mass="42402">MKNTLIMPFLLFIAFALSGTLQAQDAKIKTVEFKSFERLPEQSKDSDLIITKKEIKTFDEKKRMIKLELHLANPIGELVQNKIRNQEWQQNFRTDEISTFDEMGDPIMKTKAFISNKSKLTIKEEFVDYIKAPKQQYTKMFSYTPAGKYEKITLTNTDNRKVGEEVYKYNSDNEETYYKKWEVLPDGKKYMETKKTAYTQEGFLASSEKLVKDGKDTYKDLITFQRNKIKEHLKYKNGEQISNFGGAKASYKAGQNRVLMEFGGSSGGSGFGGFGMWTNEDEFDDKGNKIKTTQLAGEEITKVTTYSYDKNSNLTETKEVSYHEGKETSKNKEVLEYDSNNNILKKVVYEDEKLIFKYTYDYTYF</sequence>
<feature type="signal peptide" evidence="1">
    <location>
        <begin position="1"/>
        <end position="23"/>
    </location>
</feature>
<protein>
    <submittedName>
        <fullName evidence="2">Uncharacterized protein</fullName>
    </submittedName>
</protein>
<keyword evidence="1" id="KW-0732">Signal</keyword>
<organism evidence="2">
    <name type="scientific">uncultured Aureispira sp</name>
    <dbReference type="NCBI Taxonomy" id="1331704"/>
    <lineage>
        <taxon>Bacteria</taxon>
        <taxon>Pseudomonadati</taxon>
        <taxon>Bacteroidota</taxon>
        <taxon>Saprospiria</taxon>
        <taxon>Saprospirales</taxon>
        <taxon>Saprospiraceae</taxon>
        <taxon>Aureispira</taxon>
        <taxon>environmental samples</taxon>
    </lineage>
</organism>
<dbReference type="AlphaFoldDB" id="A0A6S6SXU9"/>
<proteinExistence type="predicted"/>
<reference evidence="2" key="1">
    <citation type="submission" date="2020-01" db="EMBL/GenBank/DDBJ databases">
        <authorList>
            <person name="Meier V. D."/>
            <person name="Meier V D."/>
        </authorList>
    </citation>
    <scope>NUCLEOTIDE SEQUENCE</scope>
    <source>
        <strain evidence="2">HLG_WM_MAG_10</strain>
    </source>
</reference>